<dbReference type="KEGG" id="pbh:AAW51_1615"/>
<feature type="compositionally biased region" description="Gly residues" evidence="5">
    <location>
        <begin position="356"/>
        <end position="372"/>
    </location>
</feature>
<keyword evidence="9" id="KW-1185">Reference proteome</keyword>
<dbReference type="Pfam" id="PF25954">
    <property type="entry name" value="Beta-barrel_RND_2"/>
    <property type="match status" value="1"/>
</dbReference>
<dbReference type="Gene3D" id="2.40.30.170">
    <property type="match status" value="1"/>
</dbReference>
<feature type="compositionally biased region" description="Basic and acidic residues" evidence="5">
    <location>
        <begin position="429"/>
        <end position="438"/>
    </location>
</feature>
<evidence type="ECO:0000259" key="7">
    <source>
        <dbReference type="Pfam" id="PF25954"/>
    </source>
</evidence>
<accession>A0A0G3BLS6</accession>
<evidence type="ECO:0000256" key="4">
    <source>
        <dbReference type="SAM" id="Coils"/>
    </source>
</evidence>
<comment type="subcellular location">
    <subcellularLocation>
        <location evidence="1">Cell envelope</location>
    </subcellularLocation>
</comment>
<dbReference type="Gene3D" id="1.10.287.470">
    <property type="entry name" value="Helix hairpin bin"/>
    <property type="match status" value="1"/>
</dbReference>
<evidence type="ECO:0000256" key="2">
    <source>
        <dbReference type="ARBA" id="ARBA00009477"/>
    </source>
</evidence>
<dbReference type="STRING" id="413882.AAW51_1615"/>
<name>A0A0G3BLS6_9BURK</name>
<dbReference type="NCBIfam" id="TIGR01730">
    <property type="entry name" value="RND_mfp"/>
    <property type="match status" value="1"/>
</dbReference>
<evidence type="ECO:0000256" key="3">
    <source>
        <dbReference type="ARBA" id="ARBA00023054"/>
    </source>
</evidence>
<feature type="domain" description="CusB-like beta-barrel" evidence="7">
    <location>
        <begin position="252"/>
        <end position="329"/>
    </location>
</feature>
<dbReference type="AlphaFoldDB" id="A0A0G3BLS6"/>
<feature type="coiled-coil region" evidence="4">
    <location>
        <begin position="158"/>
        <end position="194"/>
    </location>
</feature>
<reference evidence="8 9" key="1">
    <citation type="submission" date="2015-05" db="EMBL/GenBank/DDBJ databases">
        <authorList>
            <person name="Tang B."/>
            <person name="Yu Y."/>
        </authorList>
    </citation>
    <scope>NUCLEOTIDE SEQUENCE [LARGE SCALE GENOMIC DNA]</scope>
    <source>
        <strain evidence="8 9">DSM 7029</strain>
    </source>
</reference>
<sequence>MKSKKWWWAAAFLVILAAALLWWWRGGRAEQPVYRTAAVERGPLAANVSAAGTVTAVSQVQVGSQVSGQISELWADFNSEVKQGQLIARLDPQSFEHRVQQAQADVEAARAAVLTAQANGLAASAGATRARVELQQAQRDLERNRGLVAQQFISPAELERTQSQVDTLSQALKVAEAQVNVAQAQTRNAEATVRQRMAQLAQAQVDLKRTQIRSPVDGIVIKRSIELGQTVAASLQSPELFVIARNLDDMQVEVPVDEADIGRVRPGQKVNFTVDAFPGRSYEGSVRLVRKAPTNTQNVITYVVVVSFSQPDGGRLLPGMTANVRIVTETRDAVLKVPNAALRVRLPEAEGATAGPSGGRGEAAGPRGPGRGGRGEGGRGRGRVYVLSEGAEPRAVPVQLGISDGQMTEVTGDGLKEGDTVLVGVVPPRGERTSRDTGRAPTGPRMAF</sequence>
<evidence type="ECO:0000313" key="9">
    <source>
        <dbReference type="Proteomes" id="UP000035352"/>
    </source>
</evidence>
<dbReference type="GO" id="GO:0030313">
    <property type="term" value="C:cell envelope"/>
    <property type="evidence" value="ECO:0007669"/>
    <property type="project" value="UniProtKB-SubCell"/>
</dbReference>
<evidence type="ECO:0000313" key="8">
    <source>
        <dbReference type="EMBL" id="AKJ28306.1"/>
    </source>
</evidence>
<comment type="similarity">
    <text evidence="2">Belongs to the membrane fusion protein (MFP) (TC 8.A.1) family.</text>
</comment>
<dbReference type="GO" id="GO:0016020">
    <property type="term" value="C:membrane"/>
    <property type="evidence" value="ECO:0007669"/>
    <property type="project" value="InterPro"/>
</dbReference>
<dbReference type="InterPro" id="IPR006143">
    <property type="entry name" value="RND_pump_MFP"/>
</dbReference>
<dbReference type="PANTHER" id="PTHR32347:SF14">
    <property type="entry name" value="EFFLUX SYSTEM COMPONENT YKNX-RELATED"/>
    <property type="match status" value="1"/>
</dbReference>
<evidence type="ECO:0000256" key="5">
    <source>
        <dbReference type="SAM" id="MobiDB-lite"/>
    </source>
</evidence>
<proteinExistence type="inferred from homology"/>
<dbReference type="GO" id="GO:0022857">
    <property type="term" value="F:transmembrane transporter activity"/>
    <property type="evidence" value="ECO:0007669"/>
    <property type="project" value="InterPro"/>
</dbReference>
<dbReference type="PANTHER" id="PTHR32347">
    <property type="entry name" value="EFFLUX SYSTEM COMPONENT YKNX-RELATED"/>
    <property type="match status" value="1"/>
</dbReference>
<dbReference type="SUPFAM" id="SSF111369">
    <property type="entry name" value="HlyD-like secretion proteins"/>
    <property type="match status" value="2"/>
</dbReference>
<feature type="region of interest" description="Disordered" evidence="5">
    <location>
        <begin position="347"/>
        <end position="381"/>
    </location>
</feature>
<gene>
    <name evidence="8" type="ORF">AAW51_1615</name>
</gene>
<dbReference type="Pfam" id="PF25917">
    <property type="entry name" value="BSH_RND"/>
    <property type="match status" value="1"/>
</dbReference>
<dbReference type="InterPro" id="IPR058625">
    <property type="entry name" value="MdtA-like_BSH"/>
</dbReference>
<dbReference type="InterPro" id="IPR050465">
    <property type="entry name" value="UPF0194_transport"/>
</dbReference>
<dbReference type="Proteomes" id="UP000035352">
    <property type="component" value="Chromosome"/>
</dbReference>
<evidence type="ECO:0000259" key="6">
    <source>
        <dbReference type="Pfam" id="PF25917"/>
    </source>
</evidence>
<keyword evidence="3 4" id="KW-0175">Coiled coil</keyword>
<dbReference type="EMBL" id="CP011371">
    <property type="protein sequence ID" value="AKJ28306.1"/>
    <property type="molecule type" value="Genomic_DNA"/>
</dbReference>
<evidence type="ECO:0000256" key="1">
    <source>
        <dbReference type="ARBA" id="ARBA00004196"/>
    </source>
</evidence>
<dbReference type="OrthoDB" id="9784484at2"/>
<protein>
    <submittedName>
        <fullName evidence="8">HlyD family secretion protein</fullName>
    </submittedName>
</protein>
<dbReference type="RefSeq" id="WP_047194195.1">
    <property type="nucleotide sequence ID" value="NZ_CP011371.1"/>
</dbReference>
<dbReference type="InterPro" id="IPR058792">
    <property type="entry name" value="Beta-barrel_RND_2"/>
</dbReference>
<feature type="domain" description="Multidrug resistance protein MdtA-like barrel-sandwich hybrid" evidence="6">
    <location>
        <begin position="59"/>
        <end position="238"/>
    </location>
</feature>
<organism evidence="8 9">
    <name type="scientific">Caldimonas brevitalea</name>
    <dbReference type="NCBI Taxonomy" id="413882"/>
    <lineage>
        <taxon>Bacteria</taxon>
        <taxon>Pseudomonadati</taxon>
        <taxon>Pseudomonadota</taxon>
        <taxon>Betaproteobacteria</taxon>
        <taxon>Burkholderiales</taxon>
        <taxon>Sphaerotilaceae</taxon>
        <taxon>Caldimonas</taxon>
    </lineage>
</organism>
<dbReference type="PATRIC" id="fig|413882.6.peg.1695"/>
<dbReference type="Gene3D" id="2.40.50.100">
    <property type="match status" value="1"/>
</dbReference>
<feature type="region of interest" description="Disordered" evidence="5">
    <location>
        <begin position="426"/>
        <end position="448"/>
    </location>
</feature>